<name>A0A948TA57_9BACT</name>
<dbReference type="AlphaFoldDB" id="A0A948TA57"/>
<dbReference type="SUPFAM" id="SSF160240">
    <property type="entry name" value="Cation efflux protein cytoplasmic domain-like"/>
    <property type="match status" value="1"/>
</dbReference>
<dbReference type="InterPro" id="IPR058533">
    <property type="entry name" value="Cation_efflux_TM"/>
</dbReference>
<evidence type="ECO:0000259" key="9">
    <source>
        <dbReference type="Pfam" id="PF16916"/>
    </source>
</evidence>
<reference evidence="10" key="2">
    <citation type="submission" date="2021-04" db="EMBL/GenBank/DDBJ databases">
        <authorList>
            <person name="Gilroy R."/>
        </authorList>
    </citation>
    <scope>NUCLEOTIDE SEQUENCE</scope>
    <source>
        <strain evidence="10">G4-2901</strain>
    </source>
</reference>
<dbReference type="GO" id="GO:0015086">
    <property type="term" value="F:cadmium ion transmembrane transporter activity"/>
    <property type="evidence" value="ECO:0007669"/>
    <property type="project" value="TreeGrafter"/>
</dbReference>
<feature type="transmembrane region" description="Helical" evidence="7">
    <location>
        <begin position="14"/>
        <end position="32"/>
    </location>
</feature>
<dbReference type="GO" id="GO:0005886">
    <property type="term" value="C:plasma membrane"/>
    <property type="evidence" value="ECO:0007669"/>
    <property type="project" value="TreeGrafter"/>
</dbReference>
<dbReference type="NCBIfam" id="TIGR01297">
    <property type="entry name" value="CDF"/>
    <property type="match status" value="1"/>
</dbReference>
<feature type="transmembrane region" description="Helical" evidence="7">
    <location>
        <begin position="112"/>
        <end position="134"/>
    </location>
</feature>
<dbReference type="GO" id="GO:0015341">
    <property type="term" value="F:zinc efflux antiporter activity"/>
    <property type="evidence" value="ECO:0007669"/>
    <property type="project" value="TreeGrafter"/>
</dbReference>
<dbReference type="EMBL" id="JAHLFW010000037">
    <property type="protein sequence ID" value="MBU3837407.1"/>
    <property type="molecule type" value="Genomic_DNA"/>
</dbReference>
<evidence type="ECO:0000256" key="5">
    <source>
        <dbReference type="ARBA" id="ARBA00022989"/>
    </source>
</evidence>
<dbReference type="PANTHER" id="PTHR43840:SF15">
    <property type="entry name" value="MITOCHONDRIAL METAL TRANSPORTER 1-RELATED"/>
    <property type="match status" value="1"/>
</dbReference>
<evidence type="ECO:0000256" key="1">
    <source>
        <dbReference type="ARBA" id="ARBA00004141"/>
    </source>
</evidence>
<dbReference type="Gene3D" id="1.20.1510.10">
    <property type="entry name" value="Cation efflux protein transmembrane domain"/>
    <property type="match status" value="1"/>
</dbReference>
<dbReference type="InterPro" id="IPR050291">
    <property type="entry name" value="CDF_Transporter"/>
</dbReference>
<dbReference type="GO" id="GO:0015093">
    <property type="term" value="F:ferrous iron transmembrane transporter activity"/>
    <property type="evidence" value="ECO:0007669"/>
    <property type="project" value="TreeGrafter"/>
</dbReference>
<feature type="transmembrane region" description="Helical" evidence="7">
    <location>
        <begin position="179"/>
        <end position="197"/>
    </location>
</feature>
<evidence type="ECO:0000313" key="11">
    <source>
        <dbReference type="Proteomes" id="UP000783796"/>
    </source>
</evidence>
<dbReference type="InterPro" id="IPR036837">
    <property type="entry name" value="Cation_efflux_CTD_sf"/>
</dbReference>
<evidence type="ECO:0000256" key="6">
    <source>
        <dbReference type="ARBA" id="ARBA00023136"/>
    </source>
</evidence>
<feature type="transmembrane region" description="Helical" evidence="7">
    <location>
        <begin position="155"/>
        <end position="173"/>
    </location>
</feature>
<keyword evidence="6 7" id="KW-0472">Membrane</keyword>
<evidence type="ECO:0000259" key="8">
    <source>
        <dbReference type="Pfam" id="PF01545"/>
    </source>
</evidence>
<accession>A0A948TA57</accession>
<feature type="transmembrane region" description="Helical" evidence="7">
    <location>
        <begin position="83"/>
        <end position="100"/>
    </location>
</feature>
<dbReference type="SUPFAM" id="SSF161111">
    <property type="entry name" value="Cation efflux protein transmembrane domain-like"/>
    <property type="match status" value="1"/>
</dbReference>
<dbReference type="InterPro" id="IPR002524">
    <property type="entry name" value="Cation_efflux"/>
</dbReference>
<protein>
    <submittedName>
        <fullName evidence="10">Cation diffusion facilitator family transporter</fullName>
    </submittedName>
</protein>
<evidence type="ECO:0000256" key="3">
    <source>
        <dbReference type="ARBA" id="ARBA00022448"/>
    </source>
</evidence>
<comment type="subcellular location">
    <subcellularLocation>
        <location evidence="1">Membrane</location>
        <topology evidence="1">Multi-pass membrane protein</topology>
    </subcellularLocation>
</comment>
<dbReference type="GO" id="GO:0006882">
    <property type="term" value="P:intracellular zinc ion homeostasis"/>
    <property type="evidence" value="ECO:0007669"/>
    <property type="project" value="TreeGrafter"/>
</dbReference>
<comment type="caution">
    <text evidence="10">The sequence shown here is derived from an EMBL/GenBank/DDBJ whole genome shotgun (WGS) entry which is preliminary data.</text>
</comment>
<gene>
    <name evidence="10" type="ORF">H9777_03625</name>
</gene>
<evidence type="ECO:0000313" key="10">
    <source>
        <dbReference type="EMBL" id="MBU3837407.1"/>
    </source>
</evidence>
<dbReference type="PANTHER" id="PTHR43840">
    <property type="entry name" value="MITOCHONDRIAL METAL TRANSPORTER 1-RELATED"/>
    <property type="match status" value="1"/>
</dbReference>
<feature type="domain" description="Cation efflux protein cytoplasmic" evidence="9">
    <location>
        <begin position="209"/>
        <end position="288"/>
    </location>
</feature>
<evidence type="ECO:0000256" key="7">
    <source>
        <dbReference type="SAM" id="Phobius"/>
    </source>
</evidence>
<dbReference type="Pfam" id="PF16916">
    <property type="entry name" value="ZT_dimer"/>
    <property type="match status" value="1"/>
</dbReference>
<evidence type="ECO:0000256" key="4">
    <source>
        <dbReference type="ARBA" id="ARBA00022692"/>
    </source>
</evidence>
<feature type="domain" description="Cation efflux protein transmembrane" evidence="8">
    <location>
        <begin position="15"/>
        <end position="205"/>
    </location>
</feature>
<sequence>MNEEQIKLKVQKRIVTISGLILIGKFIAYFLTNSVGVLTDAMESIVNVVAGLISLYCLSWGAKPGDKEHPYGHGKIELISASVEGILISVAGVMIIYEAVKRLLVPAEVEKLDIGIVIVAVSGVLNYLMGYYSIRTGKKYGSMALVAGGKHLQSDTYSTIGLVAGLLVLYFTGMAWIDSALALIFGSIIIITGVSILRNTIAGLLDTADDKLLEELADLLNENRQPEWVDIHNTKVIKSGNCIYIDCDLTVPWYYTVSEGHKAGEKLKKVLTDRYNEKVQLTLHLDPCDIFEKPKCSTCIFESCRHRKAPMVEPEKITLSSFILNENEMNAG</sequence>
<feature type="transmembrane region" description="Helical" evidence="7">
    <location>
        <begin position="44"/>
        <end position="62"/>
    </location>
</feature>
<dbReference type="Pfam" id="PF01545">
    <property type="entry name" value="Cation_efflux"/>
    <property type="match status" value="1"/>
</dbReference>
<keyword evidence="5 7" id="KW-1133">Transmembrane helix</keyword>
<dbReference type="InterPro" id="IPR027470">
    <property type="entry name" value="Cation_efflux_CTD"/>
</dbReference>
<keyword evidence="3" id="KW-0813">Transport</keyword>
<organism evidence="10 11">
    <name type="scientific">Candidatus Phocaeicola faecigallinarum</name>
    <dbReference type="NCBI Taxonomy" id="2838732"/>
    <lineage>
        <taxon>Bacteria</taxon>
        <taxon>Pseudomonadati</taxon>
        <taxon>Bacteroidota</taxon>
        <taxon>Bacteroidia</taxon>
        <taxon>Bacteroidales</taxon>
        <taxon>Bacteroidaceae</taxon>
        <taxon>Phocaeicola</taxon>
    </lineage>
</organism>
<evidence type="ECO:0000256" key="2">
    <source>
        <dbReference type="ARBA" id="ARBA00008114"/>
    </source>
</evidence>
<proteinExistence type="inferred from homology"/>
<dbReference type="Gene3D" id="3.30.70.1350">
    <property type="entry name" value="Cation efflux protein, cytoplasmic domain"/>
    <property type="match status" value="1"/>
</dbReference>
<dbReference type="InterPro" id="IPR027469">
    <property type="entry name" value="Cation_efflux_TMD_sf"/>
</dbReference>
<keyword evidence="4 7" id="KW-0812">Transmembrane</keyword>
<comment type="similarity">
    <text evidence="2">Belongs to the cation diffusion facilitator (CDF) transporter (TC 2.A.4) family.</text>
</comment>
<dbReference type="Proteomes" id="UP000783796">
    <property type="component" value="Unassembled WGS sequence"/>
</dbReference>
<reference evidence="10" key="1">
    <citation type="journal article" date="2021" name="PeerJ">
        <title>Extensive microbial diversity within the chicken gut microbiome revealed by metagenomics and culture.</title>
        <authorList>
            <person name="Gilroy R."/>
            <person name="Ravi A."/>
            <person name="Getino M."/>
            <person name="Pursley I."/>
            <person name="Horton D.L."/>
            <person name="Alikhan N.F."/>
            <person name="Baker D."/>
            <person name="Gharbi K."/>
            <person name="Hall N."/>
            <person name="Watson M."/>
            <person name="Adriaenssens E.M."/>
            <person name="Foster-Nyarko E."/>
            <person name="Jarju S."/>
            <person name="Secka A."/>
            <person name="Antonio M."/>
            <person name="Oren A."/>
            <person name="Chaudhuri R.R."/>
            <person name="La Ragione R."/>
            <person name="Hildebrand F."/>
            <person name="Pallen M.J."/>
        </authorList>
    </citation>
    <scope>NUCLEOTIDE SEQUENCE</scope>
    <source>
        <strain evidence="10">G4-2901</strain>
    </source>
</reference>